<dbReference type="EMBL" id="SOZI01000053">
    <property type="protein sequence ID" value="TNY20990.1"/>
    <property type="molecule type" value="Genomic_DNA"/>
</dbReference>
<dbReference type="AlphaFoldDB" id="A0A5C5FW51"/>
<sequence length="556" mass="63268">MVASPRLGAYSLVATTPTEAESSSTAFQEKAASRGHSRNGSAAGKTPTAGAVLQAPPWRRLAARLTVALSALAVVVWLVRPLATPTQEVQINARHKMAHEFETSDVPSEWRCNPFKEPGRLQVDLKTPSKNIWRPYEDACPPSRLMVGLNRSIEAFRKKPEALRHRGPSRSHDTTLRQLRDDGDVPFYPWFENATILLLGDSMERLHLADFCDLIGGNATNIDPEHPASPPTYRKPMPTILGDDGKETEASIWAKSERRRIEDMWEQDRKNSWFFTRPWMCDVPEYNATLVSTFMWGMEDMEDVFKTEDFFHGPSTWIQRFHHITLPMLKRLAEHTGRPQLLQPTLIEVASGFWDLRAMTEEDFIAAGIPRPYPKDSDLAFGDIGRRREDRWTKSAAAVLQEVAKAFPGPKGVRDGPPISWRTMHHTKRNNYTPYARVAPLDALARKTMHDLRLSSLATHPTFLHKVLDSSHSERSFLAEALDEIRAAKEARQGDDETDFGFDERIRVDEIGKLLEGQEHHYRDFLHPDVLPGSYIWGEIILYELKRAFYRIGRSS</sequence>
<feature type="region of interest" description="Disordered" evidence="1">
    <location>
        <begin position="222"/>
        <end position="246"/>
    </location>
</feature>
<name>A0A5C5FW51_9BASI</name>
<keyword evidence="3" id="KW-1185">Reference proteome</keyword>
<comment type="caution">
    <text evidence="2">The sequence shown here is derived from an EMBL/GenBank/DDBJ whole genome shotgun (WGS) entry which is preliminary data.</text>
</comment>
<evidence type="ECO:0000313" key="2">
    <source>
        <dbReference type="EMBL" id="TNY20990.1"/>
    </source>
</evidence>
<evidence type="ECO:0000313" key="3">
    <source>
        <dbReference type="Proteomes" id="UP000311382"/>
    </source>
</evidence>
<evidence type="ECO:0000256" key="1">
    <source>
        <dbReference type="SAM" id="MobiDB-lite"/>
    </source>
</evidence>
<organism evidence="2 3">
    <name type="scientific">Rhodotorula diobovata</name>
    <dbReference type="NCBI Taxonomy" id="5288"/>
    <lineage>
        <taxon>Eukaryota</taxon>
        <taxon>Fungi</taxon>
        <taxon>Dikarya</taxon>
        <taxon>Basidiomycota</taxon>
        <taxon>Pucciniomycotina</taxon>
        <taxon>Microbotryomycetes</taxon>
        <taxon>Sporidiobolales</taxon>
        <taxon>Sporidiobolaceae</taxon>
        <taxon>Rhodotorula</taxon>
    </lineage>
</organism>
<dbReference type="Proteomes" id="UP000311382">
    <property type="component" value="Unassembled WGS sequence"/>
</dbReference>
<reference evidence="2 3" key="1">
    <citation type="submission" date="2019-03" db="EMBL/GenBank/DDBJ databases">
        <title>Rhodosporidium diobovatum UCD-FST 08-225 genome sequencing, assembly, and annotation.</title>
        <authorList>
            <person name="Fakankun I.U."/>
            <person name="Fristensky B."/>
            <person name="Levin D.B."/>
        </authorList>
    </citation>
    <scope>NUCLEOTIDE SEQUENCE [LARGE SCALE GENOMIC DNA]</scope>
    <source>
        <strain evidence="2 3">UCD-FST 08-225</strain>
    </source>
</reference>
<evidence type="ECO:0008006" key="4">
    <source>
        <dbReference type="Google" id="ProtNLM"/>
    </source>
</evidence>
<protein>
    <recommendedName>
        <fullName evidence="4">Proteophosphoglycan ppg4</fullName>
    </recommendedName>
</protein>
<accession>A0A5C5FW51</accession>
<proteinExistence type="predicted"/>
<feature type="region of interest" description="Disordered" evidence="1">
    <location>
        <begin position="18"/>
        <end position="49"/>
    </location>
</feature>
<dbReference type="OrthoDB" id="2588793at2759"/>
<gene>
    <name evidence="2" type="ORF">DMC30DRAFT_226387</name>
</gene>